<protein>
    <submittedName>
        <fullName evidence="1">Dehydrogenase</fullName>
    </submittedName>
</protein>
<reference evidence="1" key="1">
    <citation type="submission" date="2018-01" db="EMBL/GenBank/DDBJ databases">
        <authorList>
            <person name="Krukenberg V."/>
        </authorList>
    </citation>
    <scope>NUCLEOTIDE SEQUENCE</scope>
    <source>
        <strain evidence="1">E20ANME2</strain>
    </source>
</reference>
<accession>A0AC61L198</accession>
<name>A0AC61L198_9EURY</name>
<comment type="caution">
    <text evidence="1">The sequence shown here is derived from an EMBL/GenBank/DDBJ whole genome shotgun (WGS) entry which is preliminary data.</text>
</comment>
<gene>
    <name evidence="1" type="ORF">C4B59_11105</name>
</gene>
<dbReference type="EMBL" id="PQXF01000023">
    <property type="protein sequence ID" value="PXF59630.1"/>
    <property type="molecule type" value="Genomic_DNA"/>
</dbReference>
<evidence type="ECO:0000313" key="1">
    <source>
        <dbReference type="EMBL" id="PXF59630.1"/>
    </source>
</evidence>
<evidence type="ECO:0000313" key="2">
    <source>
        <dbReference type="Proteomes" id="UP000248329"/>
    </source>
</evidence>
<sequence length="120" mass="13723">MVLKNFEEMIKNTFRPSVTRLCPEVPTEVSDRYRGMHKLDRDKCIGCGICAGTCPTRAIRIVRYGRWFPMIDFGHCMFCGLCVDQCPNDALIMTKEYTEAISPDRYAIIYGPAQLMGEED</sequence>
<dbReference type="Proteomes" id="UP000248329">
    <property type="component" value="Unassembled WGS sequence"/>
</dbReference>
<organism evidence="1 2">
    <name type="scientific">Candidatus Methanogaster sp</name>
    <dbReference type="NCBI Taxonomy" id="3386292"/>
    <lineage>
        <taxon>Archaea</taxon>
        <taxon>Methanobacteriati</taxon>
        <taxon>Methanobacteriota</taxon>
        <taxon>Stenosarchaea group</taxon>
        <taxon>Methanomicrobia</taxon>
        <taxon>Methanosarcinales</taxon>
        <taxon>ANME-2 cluster</taxon>
        <taxon>Candidatus Methanogasteraceae</taxon>
        <taxon>Candidatus Methanogaster</taxon>
    </lineage>
</organism>
<proteinExistence type="predicted"/>